<dbReference type="SMART" id="SM00642">
    <property type="entry name" value="Aamy"/>
    <property type="match status" value="1"/>
</dbReference>
<protein>
    <submittedName>
        <fullName evidence="4">Glycoside hydrolase family 13 protein</fullName>
    </submittedName>
</protein>
<dbReference type="PANTHER" id="PTHR10357:SF210">
    <property type="entry name" value="MALTODEXTRIN GLUCOSIDASE"/>
    <property type="match status" value="1"/>
</dbReference>
<dbReference type="InterPro" id="IPR017853">
    <property type="entry name" value="GH"/>
</dbReference>
<keyword evidence="2" id="KW-0326">Glycosidase</keyword>
<organism evidence="4 5">
    <name type="scientific">Candidatus Avoscillospira avicola</name>
    <dbReference type="NCBI Taxonomy" id="2840706"/>
    <lineage>
        <taxon>Bacteria</taxon>
        <taxon>Bacillati</taxon>
        <taxon>Bacillota</taxon>
        <taxon>Clostridia</taxon>
        <taxon>Eubacteriales</taxon>
        <taxon>Oscillospiraceae</taxon>
        <taxon>Oscillospiraceae incertae sedis</taxon>
        <taxon>Candidatus Avoscillospira</taxon>
    </lineage>
</organism>
<evidence type="ECO:0000256" key="1">
    <source>
        <dbReference type="ARBA" id="ARBA00022801"/>
    </source>
</evidence>
<dbReference type="InterPro" id="IPR045857">
    <property type="entry name" value="O16G_dom_2"/>
</dbReference>
<comment type="caution">
    <text evidence="4">The sequence shown here is derived from an EMBL/GenBank/DDBJ whole genome shotgun (WGS) entry which is preliminary data.</text>
</comment>
<dbReference type="Proteomes" id="UP000824239">
    <property type="component" value="Unassembled WGS sequence"/>
</dbReference>
<dbReference type="Pfam" id="PF00128">
    <property type="entry name" value="Alpha-amylase"/>
    <property type="match status" value="1"/>
</dbReference>
<sequence>MGLRILYNSLSAAHKTPFGVLTPGEVCRMTIAIPRSCQTVRVMLVMERENGDAFREFEFQRDHAAELYEYYRLHFALEQPGLFYYYFRITTRNEQFRLLKQGEDTNMEAGDYWQLSCVSTRFPVPPEYEGRVFYQIFPDRFHQAGQCDLTDKLQPYWVHTNLDDPPVWRSNEKGEVLNNDFYGGNLRGIQEKLPYLKALGVEALYLNPIFMAFSSHRYDTADYSRIDPMLGTDDDFQALCDAAHQLGMKIILDGVFSHTGSNSVYFDAEHIFGHGAVSDPASPYRSWYFFRHYPNDYESWWGFHTLPCVNKRDAGFIDYIFGSDESILVKWLRLGADGLRLDVVDELPDDFLMALRVRLRQINPRALLIGEVWEDASNKTSYGVRRRYFTESQLDSVMNYPWRKAILAFVRGEDDGRQLRSAVLSLAENYPAAVLNANLNLLSSHDVPRALTALVDPRDGEREDLAHRTLSPEQLALGKQRLRLASFLQFTLPGAPCIYYGDEAGMTGYRDPFNRGYFPWGREDADLQAHYRSLARLKAAWEPLRRGSVKVLAAGDGRFAFRRTFEGRSVTLWCNASPSAWTDAEQTGKVLFGNPHLPPMSFCAMEEPMC</sequence>
<dbReference type="PANTHER" id="PTHR10357">
    <property type="entry name" value="ALPHA-AMYLASE FAMILY MEMBER"/>
    <property type="match status" value="1"/>
</dbReference>
<name>A0A9D1IXN6_9FIRM</name>
<gene>
    <name evidence="4" type="ORF">IAA53_10195</name>
</gene>
<reference evidence="4" key="2">
    <citation type="journal article" date="2021" name="PeerJ">
        <title>Extensive microbial diversity within the chicken gut microbiome revealed by metagenomics and culture.</title>
        <authorList>
            <person name="Gilroy R."/>
            <person name="Ravi A."/>
            <person name="Getino M."/>
            <person name="Pursley I."/>
            <person name="Horton D.L."/>
            <person name="Alikhan N.F."/>
            <person name="Baker D."/>
            <person name="Gharbi K."/>
            <person name="Hall N."/>
            <person name="Watson M."/>
            <person name="Adriaenssens E.M."/>
            <person name="Foster-Nyarko E."/>
            <person name="Jarju S."/>
            <person name="Secka A."/>
            <person name="Antonio M."/>
            <person name="Oren A."/>
            <person name="Chaudhuri R.R."/>
            <person name="La Ragione R."/>
            <person name="Hildebrand F."/>
            <person name="Pallen M.J."/>
        </authorList>
    </citation>
    <scope>NUCLEOTIDE SEQUENCE</scope>
    <source>
        <strain evidence="4">ChiBcec15-4380</strain>
    </source>
</reference>
<dbReference type="InterPro" id="IPR006047">
    <property type="entry name" value="GH13_cat_dom"/>
</dbReference>
<dbReference type="Gene3D" id="3.20.20.80">
    <property type="entry name" value="Glycosidases"/>
    <property type="match status" value="1"/>
</dbReference>
<reference evidence="4" key="1">
    <citation type="submission" date="2020-10" db="EMBL/GenBank/DDBJ databases">
        <authorList>
            <person name="Gilroy R."/>
        </authorList>
    </citation>
    <scope>NUCLEOTIDE SEQUENCE</scope>
    <source>
        <strain evidence="4">ChiBcec15-4380</strain>
    </source>
</reference>
<accession>A0A9D1IXN6</accession>
<dbReference type="GO" id="GO:0016798">
    <property type="term" value="F:hydrolase activity, acting on glycosyl bonds"/>
    <property type="evidence" value="ECO:0007669"/>
    <property type="project" value="UniProtKB-KW"/>
</dbReference>
<dbReference type="EMBL" id="DVHE01000079">
    <property type="protein sequence ID" value="HIR51621.1"/>
    <property type="molecule type" value="Genomic_DNA"/>
</dbReference>
<evidence type="ECO:0000313" key="4">
    <source>
        <dbReference type="EMBL" id="HIR51621.1"/>
    </source>
</evidence>
<evidence type="ECO:0000313" key="5">
    <source>
        <dbReference type="Proteomes" id="UP000824239"/>
    </source>
</evidence>
<dbReference type="CDD" id="cd11338">
    <property type="entry name" value="AmyAc_CMD"/>
    <property type="match status" value="1"/>
</dbReference>
<feature type="domain" description="Glycosyl hydrolase family 13 catalytic" evidence="3">
    <location>
        <begin position="135"/>
        <end position="538"/>
    </location>
</feature>
<dbReference type="AlphaFoldDB" id="A0A9D1IXN6"/>
<dbReference type="SUPFAM" id="SSF51445">
    <property type="entry name" value="(Trans)glycosidases"/>
    <property type="match status" value="1"/>
</dbReference>
<keyword evidence="1 4" id="KW-0378">Hydrolase</keyword>
<evidence type="ECO:0000259" key="3">
    <source>
        <dbReference type="SMART" id="SM00642"/>
    </source>
</evidence>
<dbReference type="GO" id="GO:0005975">
    <property type="term" value="P:carbohydrate metabolic process"/>
    <property type="evidence" value="ECO:0007669"/>
    <property type="project" value="InterPro"/>
</dbReference>
<proteinExistence type="predicted"/>
<evidence type="ECO:0000256" key="2">
    <source>
        <dbReference type="ARBA" id="ARBA00023295"/>
    </source>
</evidence>
<dbReference type="Gene3D" id="3.90.400.10">
    <property type="entry name" value="Oligo-1,6-glucosidase, Domain 2"/>
    <property type="match status" value="1"/>
</dbReference>